<dbReference type="AlphaFoldDB" id="A0A8X6P8Z8"/>
<comment type="caution">
    <text evidence="1">The sequence shown here is derived from an EMBL/GenBank/DDBJ whole genome shotgun (WGS) entry which is preliminary data.</text>
</comment>
<reference evidence="1" key="1">
    <citation type="submission" date="2020-08" db="EMBL/GenBank/DDBJ databases">
        <title>Multicomponent nature underlies the extraordinary mechanical properties of spider dragline silk.</title>
        <authorList>
            <person name="Kono N."/>
            <person name="Nakamura H."/>
            <person name="Mori M."/>
            <person name="Yoshida Y."/>
            <person name="Ohtoshi R."/>
            <person name="Malay A.D."/>
            <person name="Moran D.A.P."/>
            <person name="Tomita M."/>
            <person name="Numata K."/>
            <person name="Arakawa K."/>
        </authorList>
    </citation>
    <scope>NUCLEOTIDE SEQUENCE</scope>
</reference>
<organism evidence="1 2">
    <name type="scientific">Nephila pilipes</name>
    <name type="common">Giant wood spider</name>
    <name type="synonym">Nephila maculata</name>
    <dbReference type="NCBI Taxonomy" id="299642"/>
    <lineage>
        <taxon>Eukaryota</taxon>
        <taxon>Metazoa</taxon>
        <taxon>Ecdysozoa</taxon>
        <taxon>Arthropoda</taxon>
        <taxon>Chelicerata</taxon>
        <taxon>Arachnida</taxon>
        <taxon>Araneae</taxon>
        <taxon>Araneomorphae</taxon>
        <taxon>Entelegynae</taxon>
        <taxon>Araneoidea</taxon>
        <taxon>Nephilidae</taxon>
        <taxon>Nephila</taxon>
    </lineage>
</organism>
<dbReference type="SUPFAM" id="SSF56672">
    <property type="entry name" value="DNA/RNA polymerases"/>
    <property type="match status" value="1"/>
</dbReference>
<protein>
    <submittedName>
        <fullName evidence="1">Uncharacterized protein</fullName>
    </submittedName>
</protein>
<gene>
    <name evidence="1" type="ORF">NPIL_608201</name>
</gene>
<accession>A0A8X6P8Z8</accession>
<proteinExistence type="predicted"/>
<keyword evidence="2" id="KW-1185">Reference proteome</keyword>
<dbReference type="EMBL" id="BMAW01066396">
    <property type="protein sequence ID" value="GFT54871.1"/>
    <property type="molecule type" value="Genomic_DNA"/>
</dbReference>
<dbReference type="InterPro" id="IPR043502">
    <property type="entry name" value="DNA/RNA_pol_sf"/>
</dbReference>
<dbReference type="GO" id="GO:0071897">
    <property type="term" value="P:DNA biosynthetic process"/>
    <property type="evidence" value="ECO:0007669"/>
    <property type="project" value="UniProtKB-ARBA"/>
</dbReference>
<evidence type="ECO:0000313" key="2">
    <source>
        <dbReference type="Proteomes" id="UP000887013"/>
    </source>
</evidence>
<dbReference type="Proteomes" id="UP000887013">
    <property type="component" value="Unassembled WGS sequence"/>
</dbReference>
<name>A0A8X6P8Z8_NEPPI</name>
<sequence>MDASKYLPLYHNLHLLVASNGIRPRLRKKSKFLYVVKKNVVKASVLDVRVGWYRVSGGCSIQEVGAQFGQYEVETSRLSHREPEEGFLLDVDRMSIILEVDLEYPESLHDYHSDLQLAPESSVPPGCKEKRLLTILYPKTKYVVHIRNVKQYLKLGLVLKKVHKILEFHQESWLQPYIKMNIQIRTEAENEFEGKILRMNNAIFREIIETIRKRVGIRACSYGEKVERLTNI</sequence>
<evidence type="ECO:0000313" key="1">
    <source>
        <dbReference type="EMBL" id="GFT54871.1"/>
    </source>
</evidence>